<evidence type="ECO:0000313" key="3">
    <source>
        <dbReference type="Proteomes" id="UP001596292"/>
    </source>
</evidence>
<proteinExistence type="predicted"/>
<dbReference type="Proteomes" id="UP001596292">
    <property type="component" value="Unassembled WGS sequence"/>
</dbReference>
<comment type="caution">
    <text evidence="2">The sequence shown here is derived from an EMBL/GenBank/DDBJ whole genome shotgun (WGS) entry which is preliminary data.</text>
</comment>
<keyword evidence="3" id="KW-1185">Reference proteome</keyword>
<sequence>MVPALLTLWLNPAAFLWSLPLLAGLLLCVPFAVATSLPSLGRAMKRSALCATPEELVTESPNR</sequence>
<accession>A0ABW2BP80</accession>
<feature type="transmembrane region" description="Helical" evidence="1">
    <location>
        <begin position="15"/>
        <end position="37"/>
    </location>
</feature>
<keyword evidence="1" id="KW-0472">Membrane</keyword>
<keyword evidence="1" id="KW-0812">Transmembrane</keyword>
<evidence type="ECO:0000313" key="2">
    <source>
        <dbReference type="EMBL" id="MFC6792262.1"/>
    </source>
</evidence>
<protein>
    <submittedName>
        <fullName evidence="2">Uncharacterized protein</fullName>
    </submittedName>
</protein>
<gene>
    <name evidence="2" type="ORF">ACFQE0_23445</name>
</gene>
<organism evidence="2 3">
    <name type="scientific">Methylobacterium komagatae</name>
    <dbReference type="NCBI Taxonomy" id="374425"/>
    <lineage>
        <taxon>Bacteria</taxon>
        <taxon>Pseudomonadati</taxon>
        <taxon>Pseudomonadota</taxon>
        <taxon>Alphaproteobacteria</taxon>
        <taxon>Hyphomicrobiales</taxon>
        <taxon>Methylobacteriaceae</taxon>
        <taxon>Methylobacterium</taxon>
    </lineage>
</organism>
<keyword evidence="1" id="KW-1133">Transmembrane helix</keyword>
<reference evidence="3" key="1">
    <citation type="journal article" date="2019" name="Int. J. Syst. Evol. Microbiol.">
        <title>The Global Catalogue of Microorganisms (GCM) 10K type strain sequencing project: providing services to taxonomists for standard genome sequencing and annotation.</title>
        <authorList>
            <consortium name="The Broad Institute Genomics Platform"/>
            <consortium name="The Broad Institute Genome Sequencing Center for Infectious Disease"/>
            <person name="Wu L."/>
            <person name="Ma J."/>
        </authorList>
    </citation>
    <scope>NUCLEOTIDE SEQUENCE [LARGE SCALE GENOMIC DNA]</scope>
    <source>
        <strain evidence="3">CCUG 48316</strain>
    </source>
</reference>
<name>A0ABW2BP80_9HYPH</name>
<evidence type="ECO:0000256" key="1">
    <source>
        <dbReference type="SAM" id="Phobius"/>
    </source>
</evidence>
<dbReference type="EMBL" id="JBHSWN010000001">
    <property type="protein sequence ID" value="MFC6792262.1"/>
    <property type="molecule type" value="Genomic_DNA"/>
</dbReference>